<dbReference type="AlphaFoldDB" id="A0A2A2K731"/>
<dbReference type="EMBL" id="LIAE01009456">
    <property type="protein sequence ID" value="PAV69721.1"/>
    <property type="molecule type" value="Genomic_DNA"/>
</dbReference>
<name>A0A2A2K731_9BILA</name>
<organism evidence="2 3">
    <name type="scientific">Diploscapter pachys</name>
    <dbReference type="NCBI Taxonomy" id="2018661"/>
    <lineage>
        <taxon>Eukaryota</taxon>
        <taxon>Metazoa</taxon>
        <taxon>Ecdysozoa</taxon>
        <taxon>Nematoda</taxon>
        <taxon>Chromadorea</taxon>
        <taxon>Rhabditida</taxon>
        <taxon>Rhabditina</taxon>
        <taxon>Rhabditomorpha</taxon>
        <taxon>Rhabditoidea</taxon>
        <taxon>Rhabditidae</taxon>
        <taxon>Diploscapter</taxon>
    </lineage>
</organism>
<evidence type="ECO:0000313" key="3">
    <source>
        <dbReference type="Proteomes" id="UP000218231"/>
    </source>
</evidence>
<proteinExistence type="predicted"/>
<reference evidence="2 3" key="1">
    <citation type="journal article" date="2017" name="Curr. Biol.">
        <title>Genome architecture and evolution of a unichromosomal asexual nematode.</title>
        <authorList>
            <person name="Fradin H."/>
            <person name="Zegar C."/>
            <person name="Gutwein M."/>
            <person name="Lucas J."/>
            <person name="Kovtun M."/>
            <person name="Corcoran D."/>
            <person name="Baugh L.R."/>
            <person name="Kiontke K."/>
            <person name="Gunsalus K."/>
            <person name="Fitch D.H."/>
            <person name="Piano F."/>
        </authorList>
    </citation>
    <scope>NUCLEOTIDE SEQUENCE [LARGE SCALE GENOMIC DNA]</scope>
    <source>
        <strain evidence="2">PF1309</strain>
    </source>
</reference>
<keyword evidence="3" id="KW-1185">Reference proteome</keyword>
<sequence length="585" mass="63371">MRYAIAGPRLAEANHLRVSASPRESATPPRPPHRPAPPREPAPRGSPTGPHIPRTPRAWAATRIAAPTSPAPRHRRPPRASDRRASGVPSQLLAEQVEHPAPGAFGLRLVVDLAVDDAPAVHRVGIDLDLRRALRRGEGVAQHGLVVGATRIVVAGDRDQIAAGELRDQPVRAVRRLADEAGAMEGRAGMHAVRHRGGGAQHHRPAHAIACAADVPLGVDLLLLVEEGDEGRPVTRHRVRGQRRTPRHDLVAHRGLVERFAGLDDRRLGRPVELIDDQHRIAFARQPVRHLPERRPQPHDVGPHQHARMLAAGRRGEIGVALPVGRRDRDVAALHGFGVGRGRQQRRHAYCTGRRAQLAAGKMGGVIGFGDLPEKRADPTLSSTTPSFPRRRESRRATVSIPSRTSEVLDPRLRGDDDRWGNDGRPTHPVTPDSFRGPPNDKGGQEAQTNPLAAEWTPDQVRGDGREATLTAGSPHACRPAAARCPTDWRRPAPPAAARVPNSGNTPAADSARWQAYRPTSCAHRSSPGRARHAPSPARPRHPSASHWRGCDPPGARSPARAAPHRPRPRRPSAASRSTGLPARR</sequence>
<dbReference type="Proteomes" id="UP000218231">
    <property type="component" value="Unassembled WGS sequence"/>
</dbReference>
<comment type="caution">
    <text evidence="2">The sequence shown here is derived from an EMBL/GenBank/DDBJ whole genome shotgun (WGS) entry which is preliminary data.</text>
</comment>
<accession>A0A2A2K731</accession>
<feature type="region of interest" description="Disordered" evidence="1">
    <location>
        <begin position="1"/>
        <end position="90"/>
    </location>
</feature>
<protein>
    <submittedName>
        <fullName evidence="2">Uncharacterized protein</fullName>
    </submittedName>
</protein>
<gene>
    <name evidence="2" type="ORF">WR25_20190</name>
</gene>
<feature type="region of interest" description="Disordered" evidence="1">
    <location>
        <begin position="370"/>
        <end position="585"/>
    </location>
</feature>
<feature type="compositionally biased region" description="Basic and acidic residues" evidence="1">
    <location>
        <begin position="407"/>
        <end position="426"/>
    </location>
</feature>
<feature type="compositionally biased region" description="Low complexity" evidence="1">
    <location>
        <begin position="545"/>
        <end position="562"/>
    </location>
</feature>
<evidence type="ECO:0000313" key="2">
    <source>
        <dbReference type="EMBL" id="PAV69721.1"/>
    </source>
</evidence>
<feature type="compositionally biased region" description="Low complexity" evidence="1">
    <location>
        <begin position="477"/>
        <end position="486"/>
    </location>
</feature>
<evidence type="ECO:0000256" key="1">
    <source>
        <dbReference type="SAM" id="MobiDB-lite"/>
    </source>
</evidence>
<feature type="compositionally biased region" description="Pro residues" evidence="1">
    <location>
        <begin position="28"/>
        <end position="40"/>
    </location>
</feature>